<proteinExistence type="predicted"/>
<evidence type="ECO:0000313" key="8">
    <source>
        <dbReference type="Proteomes" id="UP000821837"/>
    </source>
</evidence>
<gene>
    <name evidence="7" type="ORF">HPB52_014974</name>
</gene>
<feature type="region of interest" description="Disordered" evidence="6">
    <location>
        <begin position="40"/>
        <end position="147"/>
    </location>
</feature>
<dbReference type="GO" id="GO:0007224">
    <property type="term" value="P:smoothened signaling pathway"/>
    <property type="evidence" value="ECO:0007669"/>
    <property type="project" value="TreeGrafter"/>
</dbReference>
<feature type="compositionally biased region" description="Basic and acidic residues" evidence="6">
    <location>
        <begin position="116"/>
        <end position="126"/>
    </location>
</feature>
<reference evidence="7" key="1">
    <citation type="journal article" date="2020" name="Cell">
        <title>Large-Scale Comparative Analyses of Tick Genomes Elucidate Their Genetic Diversity and Vector Capacities.</title>
        <authorList>
            <consortium name="Tick Genome and Microbiome Consortium (TIGMIC)"/>
            <person name="Jia N."/>
            <person name="Wang J."/>
            <person name="Shi W."/>
            <person name="Du L."/>
            <person name="Sun Y."/>
            <person name="Zhan W."/>
            <person name="Jiang J.F."/>
            <person name="Wang Q."/>
            <person name="Zhang B."/>
            <person name="Ji P."/>
            <person name="Bell-Sakyi L."/>
            <person name="Cui X.M."/>
            <person name="Yuan T.T."/>
            <person name="Jiang B.G."/>
            <person name="Yang W.F."/>
            <person name="Lam T.T."/>
            <person name="Chang Q.C."/>
            <person name="Ding S.J."/>
            <person name="Wang X.J."/>
            <person name="Zhu J.G."/>
            <person name="Ruan X.D."/>
            <person name="Zhao L."/>
            <person name="Wei J.T."/>
            <person name="Ye R.Z."/>
            <person name="Que T.C."/>
            <person name="Du C.H."/>
            <person name="Zhou Y.H."/>
            <person name="Cheng J.X."/>
            <person name="Dai P.F."/>
            <person name="Guo W.B."/>
            <person name="Han X.H."/>
            <person name="Huang E.J."/>
            <person name="Li L.F."/>
            <person name="Wei W."/>
            <person name="Gao Y.C."/>
            <person name="Liu J.Z."/>
            <person name="Shao H.Z."/>
            <person name="Wang X."/>
            <person name="Wang C.C."/>
            <person name="Yang T.C."/>
            <person name="Huo Q.B."/>
            <person name="Li W."/>
            <person name="Chen H.Y."/>
            <person name="Chen S.E."/>
            <person name="Zhou L.G."/>
            <person name="Ni X.B."/>
            <person name="Tian J.H."/>
            <person name="Sheng Y."/>
            <person name="Liu T."/>
            <person name="Pan Y.S."/>
            <person name="Xia L.Y."/>
            <person name="Li J."/>
            <person name="Zhao F."/>
            <person name="Cao W.C."/>
        </authorList>
    </citation>
    <scope>NUCLEOTIDE SEQUENCE</scope>
    <source>
        <strain evidence="7">Rsan-2018</strain>
    </source>
</reference>
<organism evidence="7 8">
    <name type="scientific">Rhipicephalus sanguineus</name>
    <name type="common">Brown dog tick</name>
    <name type="synonym">Ixodes sanguineus</name>
    <dbReference type="NCBI Taxonomy" id="34632"/>
    <lineage>
        <taxon>Eukaryota</taxon>
        <taxon>Metazoa</taxon>
        <taxon>Ecdysozoa</taxon>
        <taxon>Arthropoda</taxon>
        <taxon>Chelicerata</taxon>
        <taxon>Arachnida</taxon>
        <taxon>Acari</taxon>
        <taxon>Parasitiformes</taxon>
        <taxon>Ixodida</taxon>
        <taxon>Ixodoidea</taxon>
        <taxon>Ixodidae</taxon>
        <taxon>Rhipicephalinae</taxon>
        <taxon>Rhipicephalus</taxon>
        <taxon>Rhipicephalus</taxon>
    </lineage>
</organism>
<dbReference type="Proteomes" id="UP000821837">
    <property type="component" value="Chromosome 8"/>
</dbReference>
<evidence type="ECO:0000256" key="4">
    <source>
        <dbReference type="ARBA" id="ARBA00023136"/>
    </source>
</evidence>
<dbReference type="EMBL" id="JABSTV010001254">
    <property type="protein sequence ID" value="KAH7939613.1"/>
    <property type="molecule type" value="Genomic_DNA"/>
</dbReference>
<dbReference type="PANTHER" id="PTHR45951">
    <property type="entry name" value="PROTEIN DISPATCHED-RELATED"/>
    <property type="match status" value="1"/>
</dbReference>
<evidence type="ECO:0000256" key="5">
    <source>
        <dbReference type="ARBA" id="ARBA00023180"/>
    </source>
</evidence>
<evidence type="ECO:0000256" key="2">
    <source>
        <dbReference type="ARBA" id="ARBA00022692"/>
    </source>
</evidence>
<dbReference type="AlphaFoldDB" id="A0A9D4PFN3"/>
<dbReference type="GO" id="GO:0016020">
    <property type="term" value="C:membrane"/>
    <property type="evidence" value="ECO:0007669"/>
    <property type="project" value="UniProtKB-SubCell"/>
</dbReference>
<evidence type="ECO:0000256" key="1">
    <source>
        <dbReference type="ARBA" id="ARBA00004141"/>
    </source>
</evidence>
<feature type="compositionally biased region" description="Basic and acidic residues" evidence="6">
    <location>
        <begin position="137"/>
        <end position="147"/>
    </location>
</feature>
<dbReference type="InterPro" id="IPR052081">
    <property type="entry name" value="Dispatched_Hh_regulator"/>
</dbReference>
<name>A0A9D4PFN3_RHISA</name>
<comment type="subcellular location">
    <subcellularLocation>
        <location evidence="1">Membrane</location>
        <topology evidence="1">Multi-pass membrane protein</topology>
    </subcellularLocation>
</comment>
<accession>A0A9D4PFN3</accession>
<evidence type="ECO:0000256" key="3">
    <source>
        <dbReference type="ARBA" id="ARBA00022989"/>
    </source>
</evidence>
<keyword evidence="3" id="KW-1133">Transmembrane helix</keyword>
<keyword evidence="4" id="KW-0472">Membrane</keyword>
<keyword evidence="5" id="KW-0325">Glycoprotein</keyword>
<keyword evidence="2" id="KW-0812">Transmembrane</keyword>
<comment type="caution">
    <text evidence="7">The sequence shown here is derived from an EMBL/GenBank/DDBJ whole genome shotgun (WGS) entry which is preliminary data.</text>
</comment>
<feature type="compositionally biased region" description="Low complexity" evidence="6">
    <location>
        <begin position="51"/>
        <end position="72"/>
    </location>
</feature>
<feature type="region of interest" description="Disordered" evidence="6">
    <location>
        <begin position="303"/>
        <end position="328"/>
    </location>
</feature>
<evidence type="ECO:0000313" key="7">
    <source>
        <dbReference type="EMBL" id="KAH7939613.1"/>
    </source>
</evidence>
<dbReference type="GO" id="GO:0022857">
    <property type="term" value="F:transmembrane transporter activity"/>
    <property type="evidence" value="ECO:0007669"/>
    <property type="project" value="TreeGrafter"/>
</dbReference>
<evidence type="ECO:0000256" key="6">
    <source>
        <dbReference type="SAM" id="MobiDB-lite"/>
    </source>
</evidence>
<sequence length="397" mass="43919">MGKILFRGFEPRGTVLAQRLAAWKNLQDASTWDGMLSMYPEPQDVTKKPKTTTTTPPVAGVSSPTSPSVLPSGNGGEEIPSNGSQPEVPPTDEEEGSYGRLVQSPPTSKGRKRKKDPQDARSEPGKPRRKLGPLWKRRGEGAPRNRERARYFCSDPSRNHGHVVFGPVVPGVNLFTLEALLSICRMDLDVLRRPSSLRPICERLSPHRCCTSWSIPHFVALLHNRSSCMDITATDVQKVLKRLEACAPHYHSMKLSHDCASGAPLCRGVPAECIEYNAVYTILHYLADVDFLAPVDSRDDGSDELIDDWDGGGGRRNDSASAQSGQGRLVRKPHLSYTSVFLPLGQSTMAMPYYKDLEEYGHLEDDVTQVVGMELGLKHALFDEYLLHDTVYVALRA</sequence>
<keyword evidence="8" id="KW-1185">Reference proteome</keyword>
<dbReference type="VEuPathDB" id="VectorBase:RSAN_057009"/>
<protein>
    <submittedName>
        <fullName evidence="7">Uncharacterized protein</fullName>
    </submittedName>
</protein>
<dbReference type="PANTHER" id="PTHR45951:SF3">
    <property type="entry name" value="PROTEIN DISPATCHED"/>
    <property type="match status" value="1"/>
</dbReference>
<reference evidence="7" key="2">
    <citation type="submission" date="2021-09" db="EMBL/GenBank/DDBJ databases">
        <authorList>
            <person name="Jia N."/>
            <person name="Wang J."/>
            <person name="Shi W."/>
            <person name="Du L."/>
            <person name="Sun Y."/>
            <person name="Zhan W."/>
            <person name="Jiang J."/>
            <person name="Wang Q."/>
            <person name="Zhang B."/>
            <person name="Ji P."/>
            <person name="Sakyi L.B."/>
            <person name="Cui X."/>
            <person name="Yuan T."/>
            <person name="Jiang B."/>
            <person name="Yang W."/>
            <person name="Lam T.T.-Y."/>
            <person name="Chang Q."/>
            <person name="Ding S."/>
            <person name="Wang X."/>
            <person name="Zhu J."/>
            <person name="Ruan X."/>
            <person name="Zhao L."/>
            <person name="Wei J."/>
            <person name="Que T."/>
            <person name="Du C."/>
            <person name="Cheng J."/>
            <person name="Dai P."/>
            <person name="Han X."/>
            <person name="Huang E."/>
            <person name="Gao Y."/>
            <person name="Liu J."/>
            <person name="Shao H."/>
            <person name="Ye R."/>
            <person name="Li L."/>
            <person name="Wei W."/>
            <person name="Wang X."/>
            <person name="Wang C."/>
            <person name="Huo Q."/>
            <person name="Li W."/>
            <person name="Guo W."/>
            <person name="Chen H."/>
            <person name="Chen S."/>
            <person name="Zhou L."/>
            <person name="Zhou L."/>
            <person name="Ni X."/>
            <person name="Tian J."/>
            <person name="Zhou Y."/>
            <person name="Sheng Y."/>
            <person name="Liu T."/>
            <person name="Pan Y."/>
            <person name="Xia L."/>
            <person name="Li J."/>
            <person name="Zhao F."/>
            <person name="Cao W."/>
        </authorList>
    </citation>
    <scope>NUCLEOTIDE SEQUENCE</scope>
    <source>
        <strain evidence="7">Rsan-2018</strain>
        <tissue evidence="7">Larvae</tissue>
    </source>
</reference>